<dbReference type="InterPro" id="IPR035965">
    <property type="entry name" value="PAS-like_dom_sf"/>
</dbReference>
<evidence type="ECO:0000256" key="3">
    <source>
        <dbReference type="ARBA" id="ARBA00023108"/>
    </source>
</evidence>
<evidence type="ECO:0000256" key="2">
    <source>
        <dbReference type="ARBA" id="ARBA00023015"/>
    </source>
</evidence>
<dbReference type="PRINTS" id="PR00785">
    <property type="entry name" value="NCTRNSLOCATR"/>
</dbReference>
<feature type="coiled-coil region" evidence="8">
    <location>
        <begin position="569"/>
        <end position="596"/>
    </location>
</feature>
<keyword evidence="1" id="KW-0677">Repeat</keyword>
<dbReference type="PANTHER" id="PTHR46055:SF3">
    <property type="entry name" value="CIRCADIAN LOCOMOTER OUTPUT CYCLES PROTEIN KAPUT"/>
    <property type="match status" value="1"/>
</dbReference>
<feature type="domain" description="PAS" evidence="10">
    <location>
        <begin position="108"/>
        <end position="179"/>
    </location>
</feature>
<keyword evidence="2" id="KW-0805">Transcription regulation</keyword>
<dbReference type="GO" id="GO:0010468">
    <property type="term" value="P:regulation of gene expression"/>
    <property type="evidence" value="ECO:0007669"/>
    <property type="project" value="UniProtKB-ARBA"/>
</dbReference>
<name>A0ABD3WW50_SINWO</name>
<comment type="caution">
    <text evidence="12">The sequence shown here is derived from an EMBL/GenBank/DDBJ whole genome shotgun (WGS) entry which is preliminary data.</text>
</comment>
<dbReference type="SMART" id="SM00086">
    <property type="entry name" value="PAC"/>
    <property type="match status" value="1"/>
</dbReference>
<dbReference type="EMBL" id="JBJQND010000004">
    <property type="protein sequence ID" value="KAL3878214.1"/>
    <property type="molecule type" value="Genomic_DNA"/>
</dbReference>
<reference evidence="12 13" key="1">
    <citation type="submission" date="2024-11" db="EMBL/GenBank/DDBJ databases">
        <title>Chromosome-level genome assembly of the freshwater bivalve Anodonta woodiana.</title>
        <authorList>
            <person name="Chen X."/>
        </authorList>
    </citation>
    <scope>NUCLEOTIDE SEQUENCE [LARGE SCALE GENOMIC DNA]</scope>
    <source>
        <strain evidence="12">MN2024</strain>
        <tissue evidence="12">Gills</tissue>
    </source>
</reference>
<evidence type="ECO:0008006" key="14">
    <source>
        <dbReference type="Google" id="ProtNLM"/>
    </source>
</evidence>
<evidence type="ECO:0000256" key="7">
    <source>
        <dbReference type="ARBA" id="ARBA00023242"/>
    </source>
</evidence>
<dbReference type="SUPFAM" id="SSF55785">
    <property type="entry name" value="PYP-like sensor domain (PAS domain)"/>
    <property type="match status" value="2"/>
</dbReference>
<evidence type="ECO:0000256" key="6">
    <source>
        <dbReference type="ARBA" id="ARBA00023163"/>
    </source>
</evidence>
<evidence type="ECO:0000256" key="1">
    <source>
        <dbReference type="ARBA" id="ARBA00022737"/>
    </source>
</evidence>
<sequence length="690" mass="78292">MNFGKRKSLPRPVLGKLIESDSTQVDEYEEGGKGSKRVNRNLSEKKRRDQFNMLVNELSSMVSTNSKKMDKSTVLKSTLAFLKNYQETTVQARAHEIKEDWKPSFLNNDEFMYLMLEALDSFLLVSTQQGTILYVSESVTSLLGHLPADLINKSIYDFVQKDEKEHLYNLLYNYSVTSGNEIPDFQQEENQLCFDCNFLHGNLNPLAEPVYETVVFKGSFRHWINSEILDVYNDNDSSQFSGISSQMGKERICFCSTVRLRNARFTREMSVGHETKAAFTSRHSLEWKFLFLDHRASNIIGYLPIEVLGMSGYDYYHPEDLEAVAKSHEQLMQTGEGTSCYYRFLTKGQQWIWLKTRYYITYNQWNSKPEFVVCENTVVSYSDVRSQLRKDMGFNESANQDELGPRLLPSNRSPSLCSVTSCHRFESHLSSQSEPATPESVQGPAKLQSETVHLMATSLQSSPQTIPEQLQMLLQRHIQRQQQHQSQMQAIQFPILAVSPQLSKPVVSQSAGPEVVMSLSSSQTGGISLMPIMATSGSKGIGTSTTQETLNSMISAPQLYMTPIQHQLHEQLKQKARQVQEAIMRQQEELKKITDQLSLNHQGLLPYLIQRENHAKIDSENTQERKGMQKPHLSALQHPHGSIMVPVVAMPATSSQMVISPSRFLSLPILQDQKITISQEDLSAAAFSLK</sequence>
<keyword evidence="13" id="KW-1185">Reference proteome</keyword>
<keyword evidence="6" id="KW-0804">Transcription</keyword>
<dbReference type="AlphaFoldDB" id="A0ABD3WW50"/>
<dbReference type="CDD" id="cd00130">
    <property type="entry name" value="PAS"/>
    <property type="match status" value="2"/>
</dbReference>
<dbReference type="InterPro" id="IPR001610">
    <property type="entry name" value="PAC"/>
</dbReference>
<evidence type="ECO:0000256" key="8">
    <source>
        <dbReference type="SAM" id="Coils"/>
    </source>
</evidence>
<dbReference type="Proteomes" id="UP001634394">
    <property type="component" value="Unassembled WGS sequence"/>
</dbReference>
<dbReference type="GO" id="GO:0048511">
    <property type="term" value="P:rhythmic process"/>
    <property type="evidence" value="ECO:0007669"/>
    <property type="project" value="UniProtKB-KW"/>
</dbReference>
<dbReference type="SMART" id="SM00091">
    <property type="entry name" value="PAS"/>
    <property type="match status" value="2"/>
</dbReference>
<organism evidence="12 13">
    <name type="scientific">Sinanodonta woodiana</name>
    <name type="common">Chinese pond mussel</name>
    <name type="synonym">Anodonta woodiana</name>
    <dbReference type="NCBI Taxonomy" id="1069815"/>
    <lineage>
        <taxon>Eukaryota</taxon>
        <taxon>Metazoa</taxon>
        <taxon>Spiralia</taxon>
        <taxon>Lophotrochozoa</taxon>
        <taxon>Mollusca</taxon>
        <taxon>Bivalvia</taxon>
        <taxon>Autobranchia</taxon>
        <taxon>Heteroconchia</taxon>
        <taxon>Palaeoheterodonta</taxon>
        <taxon>Unionida</taxon>
        <taxon>Unionoidea</taxon>
        <taxon>Unionidae</taxon>
        <taxon>Unioninae</taxon>
        <taxon>Sinanodonta</taxon>
    </lineage>
</organism>
<dbReference type="GO" id="GO:0003677">
    <property type="term" value="F:DNA binding"/>
    <property type="evidence" value="ECO:0007669"/>
    <property type="project" value="UniProtKB-KW"/>
</dbReference>
<dbReference type="InterPro" id="IPR011598">
    <property type="entry name" value="bHLH_dom"/>
</dbReference>
<dbReference type="InterPro" id="IPR000014">
    <property type="entry name" value="PAS"/>
</dbReference>
<keyword evidence="5" id="KW-0010">Activator</keyword>
<evidence type="ECO:0000256" key="4">
    <source>
        <dbReference type="ARBA" id="ARBA00023125"/>
    </source>
</evidence>
<dbReference type="Pfam" id="PF14598">
    <property type="entry name" value="PAS_11"/>
    <property type="match status" value="1"/>
</dbReference>
<evidence type="ECO:0000259" key="10">
    <source>
        <dbReference type="PROSITE" id="PS50112"/>
    </source>
</evidence>
<dbReference type="PANTHER" id="PTHR46055">
    <property type="entry name" value="CIRCADIAN LOCOMOTER OUTPUT CYCLES PROTEIN KAPUT"/>
    <property type="match status" value="1"/>
</dbReference>
<dbReference type="InterPro" id="IPR001067">
    <property type="entry name" value="Nuc_translocat"/>
</dbReference>
<evidence type="ECO:0000313" key="12">
    <source>
        <dbReference type="EMBL" id="KAL3878214.1"/>
    </source>
</evidence>
<dbReference type="PROSITE" id="PS50112">
    <property type="entry name" value="PAS"/>
    <property type="match status" value="2"/>
</dbReference>
<keyword evidence="3" id="KW-0090">Biological rhythms</keyword>
<dbReference type="InterPro" id="IPR047230">
    <property type="entry name" value="CLOCK-like"/>
</dbReference>
<accession>A0ABD3WW50</accession>
<evidence type="ECO:0000256" key="5">
    <source>
        <dbReference type="ARBA" id="ARBA00023159"/>
    </source>
</evidence>
<dbReference type="InterPro" id="IPR036638">
    <property type="entry name" value="HLH_DNA-bd_sf"/>
</dbReference>
<proteinExistence type="predicted"/>
<dbReference type="Pfam" id="PF00989">
    <property type="entry name" value="PAS"/>
    <property type="match status" value="1"/>
</dbReference>
<keyword evidence="8" id="KW-0175">Coiled coil</keyword>
<dbReference type="SMART" id="SM00353">
    <property type="entry name" value="HLH"/>
    <property type="match status" value="1"/>
</dbReference>
<dbReference type="SUPFAM" id="SSF47459">
    <property type="entry name" value="HLH, helix-loop-helix DNA-binding domain"/>
    <property type="match status" value="1"/>
</dbReference>
<protein>
    <recommendedName>
        <fullName evidence="14">Clock</fullName>
    </recommendedName>
</protein>
<evidence type="ECO:0000259" key="11">
    <source>
        <dbReference type="PROSITE" id="PS50888"/>
    </source>
</evidence>
<keyword evidence="7" id="KW-0539">Nucleus</keyword>
<gene>
    <name evidence="12" type="ORF">ACJMK2_030582</name>
</gene>
<dbReference type="PROSITE" id="PS50888">
    <property type="entry name" value="BHLH"/>
    <property type="match status" value="1"/>
</dbReference>
<evidence type="ECO:0000313" key="13">
    <source>
        <dbReference type="Proteomes" id="UP001634394"/>
    </source>
</evidence>
<dbReference type="InterPro" id="IPR013767">
    <property type="entry name" value="PAS_fold"/>
</dbReference>
<dbReference type="Pfam" id="PF00010">
    <property type="entry name" value="HLH"/>
    <property type="match status" value="1"/>
</dbReference>
<keyword evidence="4" id="KW-0238">DNA-binding</keyword>
<feature type="domain" description="BHLH" evidence="11">
    <location>
        <begin position="35"/>
        <end position="85"/>
    </location>
</feature>
<feature type="region of interest" description="Disordered" evidence="9">
    <location>
        <begin position="20"/>
        <end position="43"/>
    </location>
</feature>
<evidence type="ECO:0000256" key="9">
    <source>
        <dbReference type="SAM" id="MobiDB-lite"/>
    </source>
</evidence>
<dbReference type="Gene3D" id="3.30.450.20">
    <property type="entry name" value="PAS domain"/>
    <property type="match status" value="2"/>
</dbReference>
<feature type="domain" description="PAS" evidence="10">
    <location>
        <begin position="288"/>
        <end position="335"/>
    </location>
</feature>
<dbReference type="Gene3D" id="4.10.280.10">
    <property type="entry name" value="Helix-loop-helix DNA-binding domain"/>
    <property type="match status" value="1"/>
</dbReference>